<dbReference type="PANTHER" id="PTHR34187">
    <property type="entry name" value="FGR18P"/>
    <property type="match status" value="1"/>
</dbReference>
<feature type="domain" description="DUF202" evidence="7">
    <location>
        <begin position="20"/>
        <end position="86"/>
    </location>
</feature>
<gene>
    <name evidence="8" type="ORF">V1351_13460</name>
</gene>
<evidence type="ECO:0000259" key="7">
    <source>
        <dbReference type="Pfam" id="PF02656"/>
    </source>
</evidence>
<protein>
    <submittedName>
        <fullName evidence="8">DUF202 domain-containing protein</fullName>
    </submittedName>
</protein>
<dbReference type="Pfam" id="PF02656">
    <property type="entry name" value="DUF202"/>
    <property type="match status" value="1"/>
</dbReference>
<dbReference type="EMBL" id="CP144913">
    <property type="protein sequence ID" value="WXB75938.1"/>
    <property type="molecule type" value="Genomic_DNA"/>
</dbReference>
<sequence length="121" mass="12960">MSTDRWPAWVYAEGEEPDYRFSLANERTFLAWLRTTLALIAAGVAVNVIDLGVPEGVARGLSTLLLGLGVITPATAFVRWARAERAMRRETELPSMGALAVVLTAVVLLVATVLAVVAVVP</sequence>
<name>A0ABZ2MG08_9MICO</name>
<feature type="transmembrane region" description="Helical" evidence="6">
    <location>
        <begin position="61"/>
        <end position="81"/>
    </location>
</feature>
<proteinExistence type="predicted"/>
<comment type="subcellular location">
    <subcellularLocation>
        <location evidence="1">Cell membrane</location>
        <topology evidence="1">Multi-pass membrane protein</topology>
    </subcellularLocation>
</comment>
<evidence type="ECO:0000256" key="1">
    <source>
        <dbReference type="ARBA" id="ARBA00004651"/>
    </source>
</evidence>
<evidence type="ECO:0000313" key="9">
    <source>
        <dbReference type="Proteomes" id="UP001382727"/>
    </source>
</evidence>
<keyword evidence="4 6" id="KW-1133">Transmembrane helix</keyword>
<dbReference type="Proteomes" id="UP001382727">
    <property type="component" value="Chromosome"/>
</dbReference>
<keyword evidence="3 6" id="KW-0812">Transmembrane</keyword>
<evidence type="ECO:0000256" key="6">
    <source>
        <dbReference type="SAM" id="Phobius"/>
    </source>
</evidence>
<dbReference type="InterPro" id="IPR003807">
    <property type="entry name" value="DUF202"/>
</dbReference>
<dbReference type="PANTHER" id="PTHR34187:SF2">
    <property type="entry name" value="DUF202 DOMAIN-CONTAINING PROTEIN"/>
    <property type="match status" value="1"/>
</dbReference>
<evidence type="ECO:0000256" key="4">
    <source>
        <dbReference type="ARBA" id="ARBA00022989"/>
    </source>
</evidence>
<keyword evidence="5 6" id="KW-0472">Membrane</keyword>
<organism evidence="8 9">
    <name type="scientific">Janibacter alittae</name>
    <dbReference type="NCBI Taxonomy" id="3115209"/>
    <lineage>
        <taxon>Bacteria</taxon>
        <taxon>Bacillati</taxon>
        <taxon>Actinomycetota</taxon>
        <taxon>Actinomycetes</taxon>
        <taxon>Micrococcales</taxon>
        <taxon>Intrasporangiaceae</taxon>
        <taxon>Janibacter</taxon>
    </lineage>
</organism>
<evidence type="ECO:0000256" key="2">
    <source>
        <dbReference type="ARBA" id="ARBA00022475"/>
    </source>
</evidence>
<evidence type="ECO:0000256" key="5">
    <source>
        <dbReference type="ARBA" id="ARBA00023136"/>
    </source>
</evidence>
<accession>A0ABZ2MG08</accession>
<reference evidence="8 9" key="1">
    <citation type="submission" date="2024-02" db="EMBL/GenBank/DDBJ databases">
        <title>Janibacter sp. nov., isolated from gut of marine sandworm.</title>
        <authorList>
            <person name="Kim B."/>
            <person name="Jun M.O."/>
            <person name="Shin N.-R."/>
        </authorList>
    </citation>
    <scope>NUCLEOTIDE SEQUENCE [LARGE SCALE GENOMIC DNA]</scope>
    <source>
        <strain evidence="8 9">A1S7</strain>
    </source>
</reference>
<keyword evidence="2" id="KW-1003">Cell membrane</keyword>
<dbReference type="InterPro" id="IPR052053">
    <property type="entry name" value="IM_YidH-like"/>
</dbReference>
<feature type="transmembrane region" description="Helical" evidence="6">
    <location>
        <begin position="93"/>
        <end position="120"/>
    </location>
</feature>
<feature type="transmembrane region" description="Helical" evidence="6">
    <location>
        <begin position="29"/>
        <end position="49"/>
    </location>
</feature>
<dbReference type="RefSeq" id="WP_338748708.1">
    <property type="nucleotide sequence ID" value="NZ_CP144913.1"/>
</dbReference>
<keyword evidence="9" id="KW-1185">Reference proteome</keyword>
<evidence type="ECO:0000256" key="3">
    <source>
        <dbReference type="ARBA" id="ARBA00022692"/>
    </source>
</evidence>
<evidence type="ECO:0000313" key="8">
    <source>
        <dbReference type="EMBL" id="WXB75938.1"/>
    </source>
</evidence>